<evidence type="ECO:0000313" key="2">
    <source>
        <dbReference type="Proteomes" id="UP001162060"/>
    </source>
</evidence>
<proteinExistence type="predicted"/>
<protein>
    <submittedName>
        <fullName evidence="1">Uncharacterized protein</fullName>
    </submittedName>
</protein>
<comment type="caution">
    <text evidence="1">The sequence shown here is derived from an EMBL/GenBank/DDBJ whole genome shotgun (WGS) entry which is preliminary data.</text>
</comment>
<dbReference type="AlphaFoldDB" id="A0AAV1UMB4"/>
<dbReference type="Proteomes" id="UP001162060">
    <property type="component" value="Unassembled WGS sequence"/>
</dbReference>
<evidence type="ECO:0000313" key="1">
    <source>
        <dbReference type="EMBL" id="CAK7936004.1"/>
    </source>
</evidence>
<name>A0AAV1UMB4_9STRA</name>
<reference evidence="1" key="1">
    <citation type="submission" date="2024-01" db="EMBL/GenBank/DDBJ databases">
        <authorList>
            <person name="Webb A."/>
        </authorList>
    </citation>
    <scope>NUCLEOTIDE SEQUENCE</scope>
    <source>
        <strain evidence="1">Pm1</strain>
    </source>
</reference>
<gene>
    <name evidence="1" type="ORF">PM001_LOCUS21154</name>
</gene>
<organism evidence="1 2">
    <name type="scientific">Peronospora matthiolae</name>
    <dbReference type="NCBI Taxonomy" id="2874970"/>
    <lineage>
        <taxon>Eukaryota</taxon>
        <taxon>Sar</taxon>
        <taxon>Stramenopiles</taxon>
        <taxon>Oomycota</taxon>
        <taxon>Peronosporomycetes</taxon>
        <taxon>Peronosporales</taxon>
        <taxon>Peronosporaceae</taxon>
        <taxon>Peronospora</taxon>
    </lineage>
</organism>
<accession>A0AAV1UMB4</accession>
<sequence length="190" mass="21200">MAGRPISALMLPFNRMPAMGNRKCALAEYKHCGKTFAWGAQGFHRLANNDNCPGVRQSSLAFPMLLSADLITILPVIERLGLLPVGRISYQYVSDEEIEQIEVRPSKRPPLLSSMRTSFTTTALCDSITVNDRNEADELLACTMHCPAESNTLLKGDHWKAWLTKIRPSHRFPEPDAIGGQLLNIEYIFA</sequence>
<dbReference type="EMBL" id="CAKLBY020000223">
    <property type="protein sequence ID" value="CAK7936004.1"/>
    <property type="molecule type" value="Genomic_DNA"/>
</dbReference>